<dbReference type="InterPro" id="IPR016193">
    <property type="entry name" value="Cytidine_deaminase-like"/>
</dbReference>
<protein>
    <recommendedName>
        <fullName evidence="4 13">Cytidine deaminase</fullName>
        <ecNumber evidence="4 13">3.5.4.5</ecNumber>
    </recommendedName>
    <alternativeName>
        <fullName evidence="8 13">Cytidine aminohydrolase</fullName>
    </alternativeName>
</protein>
<evidence type="ECO:0000259" key="14">
    <source>
        <dbReference type="PROSITE" id="PS51747"/>
    </source>
</evidence>
<dbReference type="PANTHER" id="PTHR11644">
    <property type="entry name" value="CYTIDINE DEAMINASE"/>
    <property type="match status" value="1"/>
</dbReference>
<comment type="similarity">
    <text evidence="3 13">Belongs to the cytidine and deoxycytidylate deaminase family.</text>
</comment>
<keyword evidence="7 12" id="KW-0862">Zinc</keyword>
<dbReference type="InterPro" id="IPR016192">
    <property type="entry name" value="APOBEC/CMP_deaminase_Zn-bd"/>
</dbReference>
<proteinExistence type="inferred from homology"/>
<reference evidence="15" key="1">
    <citation type="journal article" date="2024" name="Gigascience">
        <title>Chromosome-level genome of the poultry shaft louse Menopon gallinae provides insight into the host-switching and adaptive evolution of parasitic lice.</title>
        <authorList>
            <person name="Xu Y."/>
            <person name="Ma L."/>
            <person name="Liu S."/>
            <person name="Liang Y."/>
            <person name="Liu Q."/>
            <person name="He Z."/>
            <person name="Tian L."/>
            <person name="Duan Y."/>
            <person name="Cai W."/>
            <person name="Li H."/>
            <person name="Song F."/>
        </authorList>
    </citation>
    <scope>NUCLEOTIDE SEQUENCE</scope>
    <source>
        <strain evidence="15">Cailab_2023a</strain>
    </source>
</reference>
<dbReference type="GO" id="GO:0005829">
    <property type="term" value="C:cytosol"/>
    <property type="evidence" value="ECO:0007669"/>
    <property type="project" value="TreeGrafter"/>
</dbReference>
<evidence type="ECO:0000256" key="2">
    <source>
        <dbReference type="ARBA" id="ARBA00003949"/>
    </source>
</evidence>
<dbReference type="SUPFAM" id="SSF53927">
    <property type="entry name" value="Cytidine deaminase-like"/>
    <property type="match status" value="1"/>
</dbReference>
<dbReference type="EMBL" id="JARGDH010000093">
    <property type="protein sequence ID" value="KAL0263870.1"/>
    <property type="molecule type" value="Genomic_DNA"/>
</dbReference>
<comment type="catalytic activity">
    <reaction evidence="9 13">
        <text>cytidine + H2O + H(+) = uridine + NH4(+)</text>
        <dbReference type="Rhea" id="RHEA:16069"/>
        <dbReference type="ChEBI" id="CHEBI:15377"/>
        <dbReference type="ChEBI" id="CHEBI:15378"/>
        <dbReference type="ChEBI" id="CHEBI:16704"/>
        <dbReference type="ChEBI" id="CHEBI:17562"/>
        <dbReference type="ChEBI" id="CHEBI:28938"/>
        <dbReference type="EC" id="3.5.4.5"/>
    </reaction>
</comment>
<dbReference type="GO" id="GO:0055086">
    <property type="term" value="P:nucleobase-containing small molecule metabolic process"/>
    <property type="evidence" value="ECO:0007669"/>
    <property type="project" value="UniProtKB-ARBA"/>
</dbReference>
<dbReference type="Gene3D" id="3.40.140.10">
    <property type="entry name" value="Cytidine Deaminase, domain 2"/>
    <property type="match status" value="1"/>
</dbReference>
<dbReference type="FunFam" id="3.40.140.10:FF:000008">
    <property type="entry name" value="Cytidine deaminase"/>
    <property type="match status" value="1"/>
</dbReference>
<evidence type="ECO:0000256" key="6">
    <source>
        <dbReference type="ARBA" id="ARBA00022801"/>
    </source>
</evidence>
<dbReference type="Pfam" id="PF00383">
    <property type="entry name" value="dCMP_cyt_deam_1"/>
    <property type="match status" value="1"/>
</dbReference>
<sequence length="137" mass="15169">MFIPNQVLFDQAKNVISKSYSPYSKFKVSASLVAENGKIYSGVNIENASYPCGICAEGSAIAAMVTDGAKVIKELLVMVDHNITTKECTPCGLCRQRIREFAAEDLPIHLCNTEKYFKTVTLNDLLYMSFGPDNMEK</sequence>
<evidence type="ECO:0000256" key="1">
    <source>
        <dbReference type="ARBA" id="ARBA00001947"/>
    </source>
</evidence>
<comment type="function">
    <text evidence="2 13">This enzyme scavenges exogenous and endogenous cytidine and 2'-deoxycytidine for UMP synthesis.</text>
</comment>
<keyword evidence="5 12" id="KW-0479">Metal-binding</keyword>
<dbReference type="InterPro" id="IPR006262">
    <property type="entry name" value="Cyt_deam_tetra"/>
</dbReference>
<evidence type="ECO:0000256" key="7">
    <source>
        <dbReference type="ARBA" id="ARBA00022833"/>
    </source>
</evidence>
<feature type="binding site" evidence="12">
    <location>
        <position position="94"/>
    </location>
    <ligand>
        <name>Zn(2+)</name>
        <dbReference type="ChEBI" id="CHEBI:29105"/>
        <note>catalytic</note>
    </ligand>
</feature>
<evidence type="ECO:0000256" key="3">
    <source>
        <dbReference type="ARBA" id="ARBA00006576"/>
    </source>
</evidence>
<dbReference type="InterPro" id="IPR050202">
    <property type="entry name" value="Cyt/Deoxycyt_deaminase"/>
</dbReference>
<comment type="cofactor">
    <cofactor evidence="1 12 13">
        <name>Zn(2+)</name>
        <dbReference type="ChEBI" id="CHEBI:29105"/>
    </cofactor>
</comment>
<feature type="binding site" evidence="12">
    <location>
        <position position="91"/>
    </location>
    <ligand>
        <name>Zn(2+)</name>
        <dbReference type="ChEBI" id="CHEBI:29105"/>
        <note>catalytic</note>
    </ligand>
</feature>
<dbReference type="GO" id="GO:0008270">
    <property type="term" value="F:zinc ion binding"/>
    <property type="evidence" value="ECO:0007669"/>
    <property type="project" value="UniProtKB-UniRule"/>
</dbReference>
<feature type="binding site" evidence="12">
    <location>
        <position position="55"/>
    </location>
    <ligand>
        <name>Zn(2+)</name>
        <dbReference type="ChEBI" id="CHEBI:29105"/>
        <note>catalytic</note>
    </ligand>
</feature>
<comment type="catalytic activity">
    <reaction evidence="13">
        <text>2'-deoxycytidine + H2O + H(+) = 2'-deoxyuridine + NH4(+)</text>
        <dbReference type="Rhea" id="RHEA:13433"/>
        <dbReference type="ChEBI" id="CHEBI:15377"/>
        <dbReference type="ChEBI" id="CHEBI:15378"/>
        <dbReference type="ChEBI" id="CHEBI:15698"/>
        <dbReference type="ChEBI" id="CHEBI:16450"/>
        <dbReference type="ChEBI" id="CHEBI:28938"/>
        <dbReference type="EC" id="3.5.4.5"/>
    </reaction>
</comment>
<evidence type="ECO:0000256" key="9">
    <source>
        <dbReference type="ARBA" id="ARBA00049558"/>
    </source>
</evidence>
<dbReference type="PROSITE" id="PS51747">
    <property type="entry name" value="CYT_DCMP_DEAMINASES_2"/>
    <property type="match status" value="1"/>
</dbReference>
<dbReference type="EC" id="3.5.4.5" evidence="4 13"/>
<evidence type="ECO:0000256" key="13">
    <source>
        <dbReference type="RuleBase" id="RU364006"/>
    </source>
</evidence>
<feature type="binding site" evidence="11">
    <location>
        <begin position="44"/>
        <end position="50"/>
    </location>
    <ligand>
        <name>substrate</name>
    </ligand>
</feature>
<feature type="domain" description="CMP/dCMP-type deaminase" evidence="14">
    <location>
        <begin position="3"/>
        <end position="133"/>
    </location>
</feature>
<dbReference type="PANTHER" id="PTHR11644:SF2">
    <property type="entry name" value="CYTIDINE DEAMINASE"/>
    <property type="match status" value="1"/>
</dbReference>
<evidence type="ECO:0000256" key="8">
    <source>
        <dbReference type="ARBA" id="ARBA00032005"/>
    </source>
</evidence>
<dbReference type="NCBIfam" id="TIGR01354">
    <property type="entry name" value="cyt_deam_tetra"/>
    <property type="match status" value="1"/>
</dbReference>
<dbReference type="AlphaFoldDB" id="A0AAW2H690"/>
<evidence type="ECO:0000256" key="10">
    <source>
        <dbReference type="PIRSR" id="PIRSR606262-1"/>
    </source>
</evidence>
<feature type="active site" description="Proton donor" evidence="10">
    <location>
        <position position="57"/>
    </location>
</feature>
<dbReference type="GO" id="GO:0004126">
    <property type="term" value="F:cytidine deaminase activity"/>
    <property type="evidence" value="ECO:0007669"/>
    <property type="project" value="UniProtKB-UniRule"/>
</dbReference>
<dbReference type="GO" id="GO:0072527">
    <property type="term" value="P:pyrimidine-containing compound metabolic process"/>
    <property type="evidence" value="ECO:0007669"/>
    <property type="project" value="UniProtKB-ARBA"/>
</dbReference>
<organism evidence="15">
    <name type="scientific">Menopon gallinae</name>
    <name type="common">poultry shaft louse</name>
    <dbReference type="NCBI Taxonomy" id="328185"/>
    <lineage>
        <taxon>Eukaryota</taxon>
        <taxon>Metazoa</taxon>
        <taxon>Ecdysozoa</taxon>
        <taxon>Arthropoda</taxon>
        <taxon>Hexapoda</taxon>
        <taxon>Insecta</taxon>
        <taxon>Pterygota</taxon>
        <taxon>Neoptera</taxon>
        <taxon>Paraneoptera</taxon>
        <taxon>Psocodea</taxon>
        <taxon>Troctomorpha</taxon>
        <taxon>Phthiraptera</taxon>
        <taxon>Amblycera</taxon>
        <taxon>Menoponidae</taxon>
        <taxon>Menopon</taxon>
    </lineage>
</organism>
<evidence type="ECO:0000313" key="15">
    <source>
        <dbReference type="EMBL" id="KAL0263870.1"/>
    </source>
</evidence>
<dbReference type="GO" id="GO:0042802">
    <property type="term" value="F:identical protein binding"/>
    <property type="evidence" value="ECO:0007669"/>
    <property type="project" value="UniProtKB-ARBA"/>
</dbReference>
<evidence type="ECO:0000256" key="5">
    <source>
        <dbReference type="ARBA" id="ARBA00022723"/>
    </source>
</evidence>
<gene>
    <name evidence="15" type="ORF">PYX00_011171</name>
</gene>
<keyword evidence="6 13" id="KW-0378">Hydrolase</keyword>
<dbReference type="PROSITE" id="PS00903">
    <property type="entry name" value="CYT_DCMP_DEAMINASES_1"/>
    <property type="match status" value="1"/>
</dbReference>
<comment type="caution">
    <text evidence="15">The sequence shown here is derived from an EMBL/GenBank/DDBJ whole genome shotgun (WGS) entry which is preliminary data.</text>
</comment>
<evidence type="ECO:0000256" key="4">
    <source>
        <dbReference type="ARBA" id="ARBA00012783"/>
    </source>
</evidence>
<dbReference type="NCBIfam" id="NF004064">
    <property type="entry name" value="PRK05578.1"/>
    <property type="match status" value="1"/>
</dbReference>
<evidence type="ECO:0000256" key="12">
    <source>
        <dbReference type="PIRSR" id="PIRSR606262-3"/>
    </source>
</evidence>
<evidence type="ECO:0000256" key="11">
    <source>
        <dbReference type="PIRSR" id="PIRSR606262-2"/>
    </source>
</evidence>
<dbReference type="InterPro" id="IPR002125">
    <property type="entry name" value="CMP_dCMP_dom"/>
</dbReference>
<name>A0AAW2H690_9NEOP</name>
<accession>A0AAW2H690</accession>
<dbReference type="CDD" id="cd01283">
    <property type="entry name" value="cytidine_deaminase"/>
    <property type="match status" value="1"/>
</dbReference>